<reference evidence="3 4" key="1">
    <citation type="submission" date="2023-10" db="EMBL/GenBank/DDBJ databases">
        <title>Two novel species belonging to the OM43/NOR5 clade.</title>
        <authorList>
            <person name="Park M."/>
        </authorList>
    </citation>
    <scope>NUCLEOTIDE SEQUENCE [LARGE SCALE GENOMIC DNA]</scope>
    <source>
        <strain evidence="3 4">IMCC45268</strain>
    </source>
</reference>
<dbReference type="PROSITE" id="PS51257">
    <property type="entry name" value="PROKAR_LIPOPROTEIN"/>
    <property type="match status" value="1"/>
</dbReference>
<feature type="chain" id="PRO_5045073055" evidence="1">
    <location>
        <begin position="22"/>
        <end position="172"/>
    </location>
</feature>
<protein>
    <submittedName>
        <fullName evidence="3">Nuclear transport factor 2 family protein</fullName>
    </submittedName>
</protein>
<dbReference type="EMBL" id="CP136865">
    <property type="protein sequence ID" value="WOJ97984.1"/>
    <property type="molecule type" value="Genomic_DNA"/>
</dbReference>
<dbReference type="InterPro" id="IPR037401">
    <property type="entry name" value="SnoaL-like"/>
</dbReference>
<dbReference type="Gene3D" id="3.10.450.50">
    <property type="match status" value="1"/>
</dbReference>
<proteinExistence type="predicted"/>
<dbReference type="InterPro" id="IPR032710">
    <property type="entry name" value="NTF2-like_dom_sf"/>
</dbReference>
<name>A0ABZ0IHI9_9GAMM</name>
<dbReference type="RefSeq" id="WP_407329112.1">
    <property type="nucleotide sequence ID" value="NZ_CP136865.1"/>
</dbReference>
<feature type="domain" description="SnoaL-like" evidence="2">
    <location>
        <begin position="29"/>
        <end position="146"/>
    </location>
</feature>
<dbReference type="Proteomes" id="UP001626549">
    <property type="component" value="Chromosome"/>
</dbReference>
<organism evidence="3 4">
    <name type="scientific">Congregibacter brevis</name>
    <dbReference type="NCBI Taxonomy" id="3081201"/>
    <lineage>
        <taxon>Bacteria</taxon>
        <taxon>Pseudomonadati</taxon>
        <taxon>Pseudomonadota</taxon>
        <taxon>Gammaproteobacteria</taxon>
        <taxon>Cellvibrionales</taxon>
        <taxon>Halieaceae</taxon>
        <taxon>Congregibacter</taxon>
    </lineage>
</organism>
<keyword evidence="4" id="KW-1185">Reference proteome</keyword>
<feature type="signal peptide" evidence="1">
    <location>
        <begin position="1"/>
        <end position="21"/>
    </location>
</feature>
<keyword evidence="1" id="KW-0732">Signal</keyword>
<evidence type="ECO:0000256" key="1">
    <source>
        <dbReference type="SAM" id="SignalP"/>
    </source>
</evidence>
<sequence>MNKMFAFGLCVQLLSASTIYACPEGSVAQQYLSAIETMNWSKMESMLADDAVYTDPTMIYFDSDPIHRVGPPSIAGFWRSGSEESGTSKISYTTTQCFETAGYFVVNLDINVRVAGAYWNVDKDWISLPGKVLSIIRVTDGKVKEHHDYVEYSAAETTVSELQRKYGVLETK</sequence>
<evidence type="ECO:0000313" key="4">
    <source>
        <dbReference type="Proteomes" id="UP001626549"/>
    </source>
</evidence>
<dbReference type="SUPFAM" id="SSF54427">
    <property type="entry name" value="NTF2-like"/>
    <property type="match status" value="1"/>
</dbReference>
<evidence type="ECO:0000313" key="3">
    <source>
        <dbReference type="EMBL" id="WOJ97984.1"/>
    </source>
</evidence>
<gene>
    <name evidence="3" type="ORF">R0137_05260</name>
</gene>
<accession>A0ABZ0IHI9</accession>
<dbReference type="Pfam" id="PF12680">
    <property type="entry name" value="SnoaL_2"/>
    <property type="match status" value="1"/>
</dbReference>
<evidence type="ECO:0000259" key="2">
    <source>
        <dbReference type="Pfam" id="PF12680"/>
    </source>
</evidence>